<protein>
    <recommendedName>
        <fullName evidence="6">AIG1-type G domain-containing protein</fullName>
    </recommendedName>
</protein>
<comment type="similarity">
    <text evidence="1">Belongs to the TRAFAC class TrmE-Era-EngA-EngB-Septin-like GTPase superfamily. AIG1/Toc34/Toc159-like paraseptin GTPase family. IAN subfamily.</text>
</comment>
<keyword evidence="3" id="KW-0342">GTP-binding</keyword>
<evidence type="ECO:0000259" key="6">
    <source>
        <dbReference type="PROSITE" id="PS51720"/>
    </source>
</evidence>
<reference evidence="8" key="2">
    <citation type="submission" date="2023-03" db="EMBL/GenBank/DDBJ databases">
        <authorList>
            <consortium name="Wellcome Sanger Institute Data Sharing"/>
        </authorList>
    </citation>
    <scope>NUCLEOTIDE SEQUENCE [LARGE SCALE GENOMIC DNA]</scope>
</reference>
<organism evidence="7 8">
    <name type="scientific">Astatotilapia calliptera</name>
    <name type="common">Eastern happy</name>
    <name type="synonym">Chromis callipterus</name>
    <dbReference type="NCBI Taxonomy" id="8154"/>
    <lineage>
        <taxon>Eukaryota</taxon>
        <taxon>Metazoa</taxon>
        <taxon>Chordata</taxon>
        <taxon>Craniata</taxon>
        <taxon>Vertebrata</taxon>
        <taxon>Euteleostomi</taxon>
        <taxon>Actinopterygii</taxon>
        <taxon>Neopterygii</taxon>
        <taxon>Teleostei</taxon>
        <taxon>Neoteleostei</taxon>
        <taxon>Acanthomorphata</taxon>
        <taxon>Ovalentaria</taxon>
        <taxon>Cichlomorphae</taxon>
        <taxon>Cichliformes</taxon>
        <taxon>Cichlidae</taxon>
        <taxon>African cichlids</taxon>
        <taxon>Pseudocrenilabrinae</taxon>
        <taxon>Haplochromini</taxon>
        <taxon>Astatotilapia</taxon>
    </lineage>
</organism>
<feature type="domain" description="AIG1-type G" evidence="6">
    <location>
        <begin position="87"/>
        <end position="285"/>
    </location>
</feature>
<keyword evidence="8" id="KW-1185">Reference proteome</keyword>
<dbReference type="SUPFAM" id="SSF52540">
    <property type="entry name" value="P-loop containing nucleoside triphosphate hydrolases"/>
    <property type="match status" value="1"/>
</dbReference>
<sequence length="714" mass="75744">MPEHSGMLHPSAKIRESISKHVWIKLTGPAAGSLTEAFCQNVAGLQENVSAKVVTLREAQKDDMTVPPTMIVMEGKAAGAQKYIKVEQLYRVVLLGNTEAEKSSLANAMFGEDVFQVNNTECQIESKSLHGRRITLINTPDFSGPGRSEEELKPEILRCVTECTPGPHAFLIVLKAEKSTEQQQKAVIEKINQYFSEEVFKYAAVVFTQDDPDSDEMKIKQFIDQNKYLNDLMRKCKSRYHIINKYNGQGDSSQFKVVDLLNTVGQVVKENKGVCYTSKMLPQADTRNKANSSVSKNEMIKLAGAAAESMAKAFSGSTVVVLTPGSTNAIEKDGTATDEKEGENVEGKATSKRTNNGQKEMSKEEGGGRKNEKHATSEKMNDEQTEVTKDEEAAAGGGKNEEDSTMNDEHTEMTKEGEEEEEEEEGGGGRKNEEHVTLEKMNDEQTEMTKEENGEIAKEKEERKNEGEVAKETKEAQERKTTGKSNEQEQDEGPNKTQEEIEEAGKKLQEDTQEKTEGKREDKPHKKVQESAGENKLGGGASAGARGVVTAGVLLTAASGAAAGAVSTAIGGSAAAGAVSTAIGGGVAAGTGTGASTGTAGAGGAAGTGGAAGAVEATRAGASAGTAGAGGTAAGYVAAAAAAAVVTGGAVGVAWLIQKIRNVIELIKQHLGVVLLVLVFYSLLLSWFFLKAPFAGTLLLSFLFLLLVIILVII</sequence>
<dbReference type="Ensembl" id="ENSACLT00000061481.1">
    <property type="protein sequence ID" value="ENSACLP00000062447.1"/>
    <property type="gene ID" value="ENSACLG00000033868.1"/>
</dbReference>
<keyword evidence="5" id="KW-0472">Membrane</keyword>
<feature type="transmembrane region" description="Helical" evidence="5">
    <location>
        <begin position="669"/>
        <end position="688"/>
    </location>
</feature>
<dbReference type="PROSITE" id="PS51720">
    <property type="entry name" value="G_AIG1"/>
    <property type="match status" value="1"/>
</dbReference>
<dbReference type="PANTHER" id="PTHR10903">
    <property type="entry name" value="GTPASE, IMAP FAMILY MEMBER-RELATED"/>
    <property type="match status" value="1"/>
</dbReference>
<evidence type="ECO:0000256" key="3">
    <source>
        <dbReference type="ARBA" id="ARBA00023134"/>
    </source>
</evidence>
<dbReference type="PANTHER" id="PTHR10903:SF62">
    <property type="entry name" value="GTPASE IMAP FAMILY MEMBER 4-LIKE-RELATED"/>
    <property type="match status" value="1"/>
</dbReference>
<feature type="compositionally biased region" description="Acidic residues" evidence="4">
    <location>
        <begin position="417"/>
        <end position="426"/>
    </location>
</feature>
<dbReference type="Proteomes" id="UP000265100">
    <property type="component" value="Chromosome 3"/>
</dbReference>
<keyword evidence="2" id="KW-0547">Nucleotide-binding</keyword>
<evidence type="ECO:0000256" key="4">
    <source>
        <dbReference type="SAM" id="MobiDB-lite"/>
    </source>
</evidence>
<feature type="region of interest" description="Disordered" evidence="4">
    <location>
        <begin position="328"/>
        <end position="542"/>
    </location>
</feature>
<accession>A0AAX7U0X8</accession>
<dbReference type="Pfam" id="PF04548">
    <property type="entry name" value="AIG1"/>
    <property type="match status" value="1"/>
</dbReference>
<feature type="compositionally biased region" description="Basic and acidic residues" evidence="4">
    <location>
        <begin position="399"/>
        <end position="416"/>
    </location>
</feature>
<keyword evidence="5" id="KW-0812">Transmembrane</keyword>
<keyword evidence="5" id="KW-1133">Transmembrane helix</keyword>
<dbReference type="GO" id="GO:0005525">
    <property type="term" value="F:GTP binding"/>
    <property type="evidence" value="ECO:0007669"/>
    <property type="project" value="UniProtKB-KW"/>
</dbReference>
<name>A0AAX7U0X8_ASTCA</name>
<dbReference type="InterPro" id="IPR027417">
    <property type="entry name" value="P-loop_NTPase"/>
</dbReference>
<evidence type="ECO:0000256" key="1">
    <source>
        <dbReference type="ARBA" id="ARBA00008535"/>
    </source>
</evidence>
<feature type="compositionally biased region" description="Basic and acidic residues" evidence="4">
    <location>
        <begin position="330"/>
        <end position="346"/>
    </location>
</feature>
<dbReference type="InterPro" id="IPR006703">
    <property type="entry name" value="G_AIG1"/>
</dbReference>
<feature type="transmembrane region" description="Helical" evidence="5">
    <location>
        <begin position="633"/>
        <end position="657"/>
    </location>
</feature>
<dbReference type="Gene3D" id="3.40.50.300">
    <property type="entry name" value="P-loop containing nucleotide triphosphate hydrolases"/>
    <property type="match status" value="1"/>
</dbReference>
<evidence type="ECO:0000256" key="5">
    <source>
        <dbReference type="SAM" id="Phobius"/>
    </source>
</evidence>
<feature type="transmembrane region" description="Helical" evidence="5">
    <location>
        <begin position="694"/>
        <end position="713"/>
    </location>
</feature>
<evidence type="ECO:0000313" key="7">
    <source>
        <dbReference type="Ensembl" id="ENSACLP00000062447.1"/>
    </source>
</evidence>
<reference evidence="7 8" key="1">
    <citation type="submission" date="2018-05" db="EMBL/GenBank/DDBJ databases">
        <authorList>
            <person name="Datahose"/>
        </authorList>
    </citation>
    <scope>NUCLEOTIDE SEQUENCE</scope>
</reference>
<feature type="compositionally biased region" description="Basic and acidic residues" evidence="4">
    <location>
        <begin position="360"/>
        <end position="392"/>
    </location>
</feature>
<feature type="compositionally biased region" description="Basic and acidic residues" evidence="4">
    <location>
        <begin position="493"/>
        <end position="529"/>
    </location>
</feature>
<dbReference type="AlphaFoldDB" id="A0AAX7U0X8"/>
<feature type="compositionally biased region" description="Basic and acidic residues" evidence="4">
    <location>
        <begin position="427"/>
        <end position="481"/>
    </location>
</feature>
<reference evidence="7" key="3">
    <citation type="submission" date="2025-08" db="UniProtKB">
        <authorList>
            <consortium name="Ensembl"/>
        </authorList>
    </citation>
    <scope>IDENTIFICATION</scope>
</reference>
<dbReference type="InterPro" id="IPR045058">
    <property type="entry name" value="GIMA/IAN/Toc"/>
</dbReference>
<proteinExistence type="inferred from homology"/>
<reference evidence="7" key="4">
    <citation type="submission" date="2025-09" db="UniProtKB">
        <authorList>
            <consortium name="Ensembl"/>
        </authorList>
    </citation>
    <scope>IDENTIFICATION</scope>
</reference>
<dbReference type="GeneTree" id="ENSGT01150000286992"/>
<evidence type="ECO:0000256" key="2">
    <source>
        <dbReference type="ARBA" id="ARBA00022741"/>
    </source>
</evidence>
<evidence type="ECO:0000313" key="8">
    <source>
        <dbReference type="Proteomes" id="UP000265100"/>
    </source>
</evidence>